<dbReference type="EMBL" id="JACHFJ010000001">
    <property type="protein sequence ID" value="MBB5372154.1"/>
    <property type="molecule type" value="Genomic_DNA"/>
</dbReference>
<evidence type="ECO:0000256" key="1">
    <source>
        <dbReference type="ARBA" id="ARBA00022475"/>
    </source>
</evidence>
<organism evidence="6 7">
    <name type="scientific">Acidocella aromatica</name>
    <dbReference type="NCBI Taxonomy" id="1303579"/>
    <lineage>
        <taxon>Bacteria</taxon>
        <taxon>Pseudomonadati</taxon>
        <taxon>Pseudomonadota</taxon>
        <taxon>Alphaproteobacteria</taxon>
        <taxon>Acetobacterales</taxon>
        <taxon>Acidocellaceae</taxon>
        <taxon>Acidocella</taxon>
    </lineage>
</organism>
<comment type="caution">
    <text evidence="6">The sequence shown here is derived from an EMBL/GenBank/DDBJ whole genome shotgun (WGS) entry which is preliminary data.</text>
</comment>
<reference evidence="6 7" key="1">
    <citation type="submission" date="2020-08" db="EMBL/GenBank/DDBJ databases">
        <title>Genomic Encyclopedia of Type Strains, Phase IV (KMG-IV): sequencing the most valuable type-strain genomes for metagenomic binning, comparative biology and taxonomic classification.</title>
        <authorList>
            <person name="Goeker M."/>
        </authorList>
    </citation>
    <scope>NUCLEOTIDE SEQUENCE [LARGE SCALE GENOMIC DNA]</scope>
    <source>
        <strain evidence="6 7">DSM 27026</strain>
    </source>
</reference>
<keyword evidence="7" id="KW-1185">Reference proteome</keyword>
<evidence type="ECO:0000256" key="2">
    <source>
        <dbReference type="ARBA" id="ARBA00022692"/>
    </source>
</evidence>
<accession>A0A840V9G8</accession>
<protein>
    <recommendedName>
        <fullName evidence="8">DUF1656 domain-containing protein</fullName>
    </recommendedName>
</protein>
<keyword evidence="2 5" id="KW-0812">Transmembrane</keyword>
<feature type="transmembrane region" description="Helical" evidence="5">
    <location>
        <begin position="47"/>
        <end position="72"/>
    </location>
</feature>
<dbReference type="AlphaFoldDB" id="A0A840V9G8"/>
<keyword evidence="4 5" id="KW-0472">Membrane</keyword>
<keyword evidence="1" id="KW-1003">Cell membrane</keyword>
<gene>
    <name evidence="6" type="ORF">HNP71_000378</name>
</gene>
<proteinExistence type="predicted"/>
<evidence type="ECO:0000313" key="7">
    <source>
        <dbReference type="Proteomes" id="UP000553706"/>
    </source>
</evidence>
<evidence type="ECO:0000256" key="4">
    <source>
        <dbReference type="ARBA" id="ARBA00023136"/>
    </source>
</evidence>
<dbReference type="Pfam" id="PF07869">
    <property type="entry name" value="DUF1656"/>
    <property type="match status" value="1"/>
</dbReference>
<sequence length="74" mass="8386">MIDELNIFGVFMPAALVWAIIGGVLAYGTRLALQRLPLERYLWQTGLLDLALFFLFWWGVSALADIFLPFAMAH</sequence>
<dbReference type="RefSeq" id="WP_183265143.1">
    <property type="nucleotide sequence ID" value="NZ_JACHFJ010000001.1"/>
</dbReference>
<keyword evidence="3 5" id="KW-1133">Transmembrane helix</keyword>
<dbReference type="Proteomes" id="UP000553706">
    <property type="component" value="Unassembled WGS sequence"/>
</dbReference>
<feature type="transmembrane region" description="Helical" evidence="5">
    <location>
        <begin position="6"/>
        <end position="27"/>
    </location>
</feature>
<evidence type="ECO:0008006" key="8">
    <source>
        <dbReference type="Google" id="ProtNLM"/>
    </source>
</evidence>
<evidence type="ECO:0000256" key="3">
    <source>
        <dbReference type="ARBA" id="ARBA00022989"/>
    </source>
</evidence>
<dbReference type="InterPro" id="IPR012451">
    <property type="entry name" value="DUF1656"/>
</dbReference>
<evidence type="ECO:0000256" key="5">
    <source>
        <dbReference type="SAM" id="Phobius"/>
    </source>
</evidence>
<name>A0A840V9G8_9PROT</name>
<evidence type="ECO:0000313" key="6">
    <source>
        <dbReference type="EMBL" id="MBB5372154.1"/>
    </source>
</evidence>